<keyword evidence="7" id="KW-1185">Reference proteome</keyword>
<keyword evidence="3 5" id="KW-1133">Transmembrane helix</keyword>
<proteinExistence type="predicted"/>
<evidence type="ECO:0000256" key="4">
    <source>
        <dbReference type="ARBA" id="ARBA00023136"/>
    </source>
</evidence>
<dbReference type="AlphaFoldDB" id="A0A074VKE4"/>
<name>A0A074VKE4_AURM1</name>
<dbReference type="STRING" id="1043003.A0A074VKE4"/>
<evidence type="ECO:0008006" key="8">
    <source>
        <dbReference type="Google" id="ProtNLM"/>
    </source>
</evidence>
<dbReference type="InterPro" id="IPR002523">
    <property type="entry name" value="MgTranspt_CorA/ZnTranspt_ZntB"/>
</dbReference>
<dbReference type="GeneID" id="63917098"/>
<sequence>MNSEPLNHSWRLVETRIIDLLEDDKVSTCVIFSSIQHFLDDISLRKELCKHFPNIPRMFWSRTCVQHNGFFGAKTSTDFSSRASDSSGTTIIDVQTWFRMIVVKTVNSPPRSGRGYRWFEMSFLSSYTKRRNLLLCFDTPKYISRNMLNVLAEEENSDAATGPYGLHQLLLEQLMGFYDAGVWSIARTIRDSNRHSENDKGTELFLKLDENARHSTHSIEATQEAARVVACIAQHCETLALRSSVHQELLISRCEIFKFHHTLMQGFLARAFANDRRVGHSKDLTLNVSSGLDRRFNQMIAALAREDSASMKAIAYVTMTFLPATFVSALLGMNFFNFSPDEHQGHITYSHDLWIYFVISIVFTLIMFVLYWIWQQFRKKARARSNVEDEDAAENAYSTVEKEHMEKTRPRGSYFKGSMMIST</sequence>
<evidence type="ECO:0000313" key="6">
    <source>
        <dbReference type="EMBL" id="KEQ58087.1"/>
    </source>
</evidence>
<accession>A0A074VKE4</accession>
<gene>
    <name evidence="6" type="ORF">M437DRAFT_60267</name>
</gene>
<evidence type="ECO:0000313" key="7">
    <source>
        <dbReference type="Proteomes" id="UP000030672"/>
    </source>
</evidence>
<evidence type="ECO:0000256" key="3">
    <source>
        <dbReference type="ARBA" id="ARBA00022989"/>
    </source>
</evidence>
<dbReference type="InterPro" id="IPR045863">
    <property type="entry name" value="CorA_TM1_TM2"/>
</dbReference>
<dbReference type="Proteomes" id="UP000030672">
    <property type="component" value="Unassembled WGS sequence"/>
</dbReference>
<reference evidence="6 7" key="1">
    <citation type="journal article" date="2014" name="BMC Genomics">
        <title>Genome sequencing of four Aureobasidium pullulans varieties: biotechnological potential, stress tolerance, and description of new species.</title>
        <authorList>
            <person name="Gostin Ar C."/>
            <person name="Ohm R.A."/>
            <person name="Kogej T."/>
            <person name="Sonjak S."/>
            <person name="Turk M."/>
            <person name="Zajc J."/>
            <person name="Zalar P."/>
            <person name="Grube M."/>
            <person name="Sun H."/>
            <person name="Han J."/>
            <person name="Sharma A."/>
            <person name="Chiniquy J."/>
            <person name="Ngan C.Y."/>
            <person name="Lipzen A."/>
            <person name="Barry K."/>
            <person name="Grigoriev I.V."/>
            <person name="Gunde-Cimerman N."/>
        </authorList>
    </citation>
    <scope>NUCLEOTIDE SEQUENCE [LARGE SCALE GENOMIC DNA]</scope>
    <source>
        <strain evidence="6 7">CBS 110374</strain>
    </source>
</reference>
<organism evidence="6 7">
    <name type="scientific">Aureobasidium melanogenum (strain CBS 110374)</name>
    <name type="common">Aureobasidium pullulans var. melanogenum</name>
    <dbReference type="NCBI Taxonomy" id="1043003"/>
    <lineage>
        <taxon>Eukaryota</taxon>
        <taxon>Fungi</taxon>
        <taxon>Dikarya</taxon>
        <taxon>Ascomycota</taxon>
        <taxon>Pezizomycotina</taxon>
        <taxon>Dothideomycetes</taxon>
        <taxon>Dothideomycetidae</taxon>
        <taxon>Dothideales</taxon>
        <taxon>Saccotheciaceae</taxon>
        <taxon>Aureobasidium</taxon>
    </lineage>
</organism>
<feature type="transmembrane region" description="Helical" evidence="5">
    <location>
        <begin position="353"/>
        <end position="374"/>
    </location>
</feature>
<dbReference type="GO" id="GO:0046873">
    <property type="term" value="F:metal ion transmembrane transporter activity"/>
    <property type="evidence" value="ECO:0007669"/>
    <property type="project" value="InterPro"/>
</dbReference>
<dbReference type="GO" id="GO:0016020">
    <property type="term" value="C:membrane"/>
    <property type="evidence" value="ECO:0007669"/>
    <property type="project" value="UniProtKB-SubCell"/>
</dbReference>
<comment type="subcellular location">
    <subcellularLocation>
        <location evidence="1">Membrane</location>
        <topology evidence="1">Multi-pass membrane protein</topology>
    </subcellularLocation>
</comment>
<evidence type="ECO:0000256" key="2">
    <source>
        <dbReference type="ARBA" id="ARBA00022692"/>
    </source>
</evidence>
<protein>
    <recommendedName>
        <fullName evidence="8">Cora-domain-containing protein</fullName>
    </recommendedName>
</protein>
<keyword evidence="2 5" id="KW-0812">Transmembrane</keyword>
<feature type="transmembrane region" description="Helical" evidence="5">
    <location>
        <begin position="313"/>
        <end position="333"/>
    </location>
</feature>
<evidence type="ECO:0000256" key="1">
    <source>
        <dbReference type="ARBA" id="ARBA00004141"/>
    </source>
</evidence>
<dbReference type="Pfam" id="PF01544">
    <property type="entry name" value="CorA"/>
    <property type="match status" value="1"/>
</dbReference>
<keyword evidence="4 5" id="KW-0472">Membrane</keyword>
<dbReference type="RefSeq" id="XP_040875110.1">
    <property type="nucleotide sequence ID" value="XM_041023725.1"/>
</dbReference>
<evidence type="ECO:0000256" key="5">
    <source>
        <dbReference type="SAM" id="Phobius"/>
    </source>
</evidence>
<dbReference type="SUPFAM" id="SSF144083">
    <property type="entry name" value="Magnesium transport protein CorA, transmembrane region"/>
    <property type="match status" value="1"/>
</dbReference>
<dbReference type="EMBL" id="KL584860">
    <property type="protein sequence ID" value="KEQ58087.1"/>
    <property type="molecule type" value="Genomic_DNA"/>
</dbReference>
<dbReference type="HOGENOM" id="CLU_041307_1_2_1"/>
<dbReference type="Gene3D" id="1.20.58.340">
    <property type="entry name" value="Magnesium transport protein CorA, transmembrane region"/>
    <property type="match status" value="1"/>
</dbReference>